<dbReference type="SUPFAM" id="SSF51419">
    <property type="entry name" value="PLP-binding barrel"/>
    <property type="match status" value="1"/>
</dbReference>
<dbReference type="AlphaFoldDB" id="A0A7X2PB96"/>
<dbReference type="PRINTS" id="PR01179">
    <property type="entry name" value="ODADCRBXLASE"/>
</dbReference>
<evidence type="ECO:0000256" key="2">
    <source>
        <dbReference type="ARBA" id="ARBA00022898"/>
    </source>
</evidence>
<dbReference type="InterPro" id="IPR029066">
    <property type="entry name" value="PLP-binding_barrel"/>
</dbReference>
<proteinExistence type="predicted"/>
<dbReference type="PANTHER" id="PTHR43727:SF3">
    <property type="entry name" value="GROUP IV DECARBOXYLASE"/>
    <property type="match status" value="1"/>
</dbReference>
<dbReference type="InterPro" id="IPR000183">
    <property type="entry name" value="Orn/DAP/Arg_de-COase"/>
</dbReference>
<dbReference type="RefSeq" id="WP_154424479.1">
    <property type="nucleotide sequence ID" value="NZ_VUNN01000002.1"/>
</dbReference>
<dbReference type="PANTHER" id="PTHR43727">
    <property type="entry name" value="DIAMINOPIMELATE DECARBOXYLASE"/>
    <property type="match status" value="1"/>
</dbReference>
<evidence type="ECO:0000313" key="5">
    <source>
        <dbReference type="EMBL" id="MSU05582.1"/>
    </source>
</evidence>
<gene>
    <name evidence="5" type="ORF">FYJ80_02135</name>
</gene>
<protein>
    <submittedName>
        <fullName evidence="5">Diaminopimelate decarboxylase</fullName>
    </submittedName>
</protein>
<evidence type="ECO:0000256" key="3">
    <source>
        <dbReference type="PIRSR" id="PIRSR600183-50"/>
    </source>
</evidence>
<keyword evidence="6" id="KW-1185">Reference proteome</keyword>
<feature type="domain" description="Orn/DAP/Arg decarboxylase 2 N-terminal" evidence="4">
    <location>
        <begin position="38"/>
        <end position="281"/>
    </location>
</feature>
<dbReference type="EMBL" id="VUNN01000002">
    <property type="protein sequence ID" value="MSU05582.1"/>
    <property type="molecule type" value="Genomic_DNA"/>
</dbReference>
<comment type="cofactor">
    <cofactor evidence="1 3">
        <name>pyridoxal 5'-phosphate</name>
        <dbReference type="ChEBI" id="CHEBI:597326"/>
    </cofactor>
</comment>
<reference evidence="5 6" key="1">
    <citation type="submission" date="2019-08" db="EMBL/GenBank/DDBJ databases">
        <title>In-depth cultivation of the pig gut microbiome towards novel bacterial diversity and tailored functional studies.</title>
        <authorList>
            <person name="Wylensek D."/>
            <person name="Hitch T.C.A."/>
            <person name="Clavel T."/>
        </authorList>
    </citation>
    <scope>NUCLEOTIDE SEQUENCE [LARGE SCALE GENOMIC DNA]</scope>
    <source>
        <strain evidence="5 6">NM-380-WT-3C1</strain>
    </source>
</reference>
<dbReference type="InterPro" id="IPR022644">
    <property type="entry name" value="De-COase2_N"/>
</dbReference>
<sequence length="416" mass="46675">MNCELTKEQVVGYVQQYGSPLYIFHGEEFRKNYLDLLNTMRAIYPKYNIAYSYKTNYTPKIISLVKELGGLAEVVSEMEYTLAKRVGYESKDIVYNGPVKGNALFEHLAEDGVANIDSLDELDTVIEFAASHPSLKIKLAFRVNIDIEQGFISRFGVDAYEEESKDAEIDKAFELVRKEKNIEVVGLHCHIGRSRSIDAWKNRVRIMFKLIDRYFDKTPEFIDLGSGMNSVMEPALACQFGGHIPTFAEYADVVATAMNEKYGSLPVEEQPALYTEPGTTLISGCMSFIGSVKTIKNVKGKSYVTFDCCGGNMGDICHLKQLPISVFHRGGEIKKVEDAIFVGYTCLEHDHIYEGFSGELAVGDLVQFRNVGSYSNVFKPPFILPNCAMIQIDGDGTPSLMKRAETIDDLFHTYVF</sequence>
<dbReference type="InterPro" id="IPR009006">
    <property type="entry name" value="Ala_racemase/Decarboxylase_C"/>
</dbReference>
<feature type="active site" description="Proton donor" evidence="3">
    <location>
        <position position="346"/>
    </location>
</feature>
<dbReference type="Pfam" id="PF02784">
    <property type="entry name" value="Orn_Arg_deC_N"/>
    <property type="match status" value="1"/>
</dbReference>
<dbReference type="GO" id="GO:0009089">
    <property type="term" value="P:lysine biosynthetic process via diaminopimelate"/>
    <property type="evidence" value="ECO:0007669"/>
    <property type="project" value="TreeGrafter"/>
</dbReference>
<dbReference type="Gene3D" id="3.20.20.10">
    <property type="entry name" value="Alanine racemase"/>
    <property type="match status" value="1"/>
</dbReference>
<name>A0A7X2PB96_9SPIO</name>
<keyword evidence="2 3" id="KW-0663">Pyridoxal phosphate</keyword>
<feature type="modified residue" description="N6-(pyridoxal phosphate)lysine" evidence="3">
    <location>
        <position position="54"/>
    </location>
</feature>
<dbReference type="Proteomes" id="UP000460549">
    <property type="component" value="Unassembled WGS sequence"/>
</dbReference>
<dbReference type="SUPFAM" id="SSF50621">
    <property type="entry name" value="Alanine racemase C-terminal domain-like"/>
    <property type="match status" value="1"/>
</dbReference>
<evidence type="ECO:0000259" key="4">
    <source>
        <dbReference type="Pfam" id="PF02784"/>
    </source>
</evidence>
<organism evidence="5 6">
    <name type="scientific">Bullifex porci</name>
    <dbReference type="NCBI Taxonomy" id="2606638"/>
    <lineage>
        <taxon>Bacteria</taxon>
        <taxon>Pseudomonadati</taxon>
        <taxon>Spirochaetota</taxon>
        <taxon>Spirochaetia</taxon>
        <taxon>Spirochaetales</taxon>
        <taxon>Spirochaetaceae</taxon>
        <taxon>Bullifex</taxon>
    </lineage>
</organism>
<accession>A0A7X2PB96</accession>
<evidence type="ECO:0000313" key="6">
    <source>
        <dbReference type="Proteomes" id="UP000460549"/>
    </source>
</evidence>
<evidence type="ECO:0000256" key="1">
    <source>
        <dbReference type="ARBA" id="ARBA00001933"/>
    </source>
</evidence>
<dbReference type="GO" id="GO:0008836">
    <property type="term" value="F:diaminopimelate decarboxylase activity"/>
    <property type="evidence" value="ECO:0007669"/>
    <property type="project" value="TreeGrafter"/>
</dbReference>
<comment type="caution">
    <text evidence="5">The sequence shown here is derived from an EMBL/GenBank/DDBJ whole genome shotgun (WGS) entry which is preliminary data.</text>
</comment>
<dbReference type="Gene3D" id="2.40.37.10">
    <property type="entry name" value="Lyase, Ornithine Decarboxylase, Chain A, domain 1"/>
    <property type="match status" value="1"/>
</dbReference>